<dbReference type="PANTHER" id="PTHR10098">
    <property type="entry name" value="RAPSYN-RELATED"/>
    <property type="match status" value="1"/>
</dbReference>
<reference evidence="2" key="1">
    <citation type="submission" date="2018-04" db="EMBL/GenBank/DDBJ databases">
        <authorList>
            <person name="Cornet L."/>
        </authorList>
    </citation>
    <scope>NUCLEOTIDE SEQUENCE [LARGE SCALE GENOMIC DNA]</scope>
</reference>
<organism evidence="1 2">
    <name type="scientific">Leptolyngbya foveolarum</name>
    <dbReference type="NCBI Taxonomy" id="47253"/>
    <lineage>
        <taxon>Bacteria</taxon>
        <taxon>Bacillati</taxon>
        <taxon>Cyanobacteriota</taxon>
        <taxon>Cyanophyceae</taxon>
        <taxon>Leptolyngbyales</taxon>
        <taxon>Leptolyngbyaceae</taxon>
        <taxon>Leptolyngbya group</taxon>
        <taxon>Leptolyngbya</taxon>
    </lineage>
</organism>
<dbReference type="SUPFAM" id="SSF48452">
    <property type="entry name" value="TPR-like"/>
    <property type="match status" value="1"/>
</dbReference>
<dbReference type="Gene3D" id="1.25.40.10">
    <property type="entry name" value="Tetratricopeptide repeat domain"/>
    <property type="match status" value="1"/>
</dbReference>
<dbReference type="InterPro" id="IPR011990">
    <property type="entry name" value="TPR-like_helical_dom_sf"/>
</dbReference>
<accession>A0A2W4WKG7</accession>
<dbReference type="EMBL" id="QBMC01000006">
    <property type="protein sequence ID" value="PZO22885.1"/>
    <property type="molecule type" value="Genomic_DNA"/>
</dbReference>
<protein>
    <submittedName>
        <fullName evidence="1">Uncharacterized protein</fullName>
    </submittedName>
</protein>
<dbReference type="InterPro" id="IPR019734">
    <property type="entry name" value="TPR_rpt"/>
</dbReference>
<dbReference type="Proteomes" id="UP000249354">
    <property type="component" value="Unassembled WGS sequence"/>
</dbReference>
<sequence length="117" mass="13249">MGRVAQELRDFEQARSHFQQALDIQIEFSDRYSQASTYNQLGNIEREQENYTKAKAPLLKALEIFAEFSDEHSANIVLNNLKAVYQATQDDALISAVAALYENATPEEVQSLFTTTD</sequence>
<reference evidence="1 2" key="2">
    <citation type="submission" date="2018-06" db="EMBL/GenBank/DDBJ databases">
        <title>Metagenomic assembly of (sub)arctic Cyanobacteria and their associated microbiome from non-axenic cultures.</title>
        <authorList>
            <person name="Baurain D."/>
        </authorList>
    </citation>
    <scope>NUCLEOTIDE SEQUENCE [LARGE SCALE GENOMIC DNA]</scope>
    <source>
        <strain evidence="1">ULC129bin1</strain>
    </source>
</reference>
<gene>
    <name evidence="1" type="ORF">DCF25_01920</name>
</gene>
<proteinExistence type="predicted"/>
<evidence type="ECO:0000313" key="1">
    <source>
        <dbReference type="EMBL" id="PZO22885.1"/>
    </source>
</evidence>
<dbReference type="AlphaFoldDB" id="A0A2W4WKG7"/>
<comment type="caution">
    <text evidence="1">The sequence shown here is derived from an EMBL/GenBank/DDBJ whole genome shotgun (WGS) entry which is preliminary data.</text>
</comment>
<evidence type="ECO:0000313" key="2">
    <source>
        <dbReference type="Proteomes" id="UP000249354"/>
    </source>
</evidence>
<dbReference type="Pfam" id="PF13424">
    <property type="entry name" value="TPR_12"/>
    <property type="match status" value="1"/>
</dbReference>
<dbReference type="SMART" id="SM00028">
    <property type="entry name" value="TPR"/>
    <property type="match status" value="2"/>
</dbReference>
<name>A0A2W4WKG7_9CYAN</name>